<dbReference type="Pfam" id="PF04149">
    <property type="entry name" value="DUF397"/>
    <property type="match status" value="1"/>
</dbReference>
<sequence length="67" mass="7152">MSGKRVSESADELRWFKSSYSGSDGGDCVEVAAGQDAVHVRDSKAATGPALRLGRDQWTAFVAHAVR</sequence>
<dbReference type="EMBL" id="JAGIQL010000109">
    <property type="protein sequence ID" value="MBP0460321.1"/>
    <property type="molecule type" value="Genomic_DNA"/>
</dbReference>
<keyword evidence="3" id="KW-1185">Reference proteome</keyword>
<proteinExistence type="predicted"/>
<evidence type="ECO:0000259" key="1">
    <source>
        <dbReference type="Pfam" id="PF04149"/>
    </source>
</evidence>
<protein>
    <submittedName>
        <fullName evidence="2">DUF397 domain-containing protein</fullName>
    </submittedName>
</protein>
<comment type="caution">
    <text evidence="2">The sequence shown here is derived from an EMBL/GenBank/DDBJ whole genome shotgun (WGS) entry which is preliminary data.</text>
</comment>
<feature type="domain" description="DUF397" evidence="1">
    <location>
        <begin position="13"/>
        <end position="65"/>
    </location>
</feature>
<name>A0A940MJ98_9ACTN</name>
<reference evidence="2" key="1">
    <citation type="submission" date="2021-03" db="EMBL/GenBank/DDBJ databases">
        <title>Whole genome sequence of Streptomyces bomunensis MMS17-BM035.</title>
        <authorList>
            <person name="Lee J.H."/>
        </authorList>
    </citation>
    <scope>NUCLEOTIDE SEQUENCE</scope>
    <source>
        <strain evidence="2">MMS17-BM035</strain>
    </source>
</reference>
<dbReference type="Proteomes" id="UP000670475">
    <property type="component" value="Unassembled WGS sequence"/>
</dbReference>
<accession>A0A940MJ98</accession>
<dbReference type="InterPro" id="IPR007278">
    <property type="entry name" value="DUF397"/>
</dbReference>
<gene>
    <name evidence="2" type="ORF">JFN87_22910</name>
</gene>
<dbReference type="RefSeq" id="WP_209342806.1">
    <property type="nucleotide sequence ID" value="NZ_JAGIQL010000109.1"/>
</dbReference>
<evidence type="ECO:0000313" key="2">
    <source>
        <dbReference type="EMBL" id="MBP0460321.1"/>
    </source>
</evidence>
<organism evidence="2 3">
    <name type="scientific">Streptomyces montanisoli</name>
    <dbReference type="NCBI Taxonomy" id="2798581"/>
    <lineage>
        <taxon>Bacteria</taxon>
        <taxon>Bacillati</taxon>
        <taxon>Actinomycetota</taxon>
        <taxon>Actinomycetes</taxon>
        <taxon>Kitasatosporales</taxon>
        <taxon>Streptomycetaceae</taxon>
        <taxon>Streptomyces</taxon>
    </lineage>
</organism>
<dbReference type="AlphaFoldDB" id="A0A940MJ98"/>
<evidence type="ECO:0000313" key="3">
    <source>
        <dbReference type="Proteomes" id="UP000670475"/>
    </source>
</evidence>